<dbReference type="InterPro" id="IPR032287">
    <property type="entry name" value="DUF4838"/>
</dbReference>
<name>A0ABS7XHK4_9FLAO</name>
<sequence>MTLSINSQNISIYEFNEFQLTLFHTKSTEQHSNELNHYFSEVLGNTIKVSCVEKNNQILLSINTKTLNEITFEIYSDSNNIRISGGSGKALQRGIAFFLETIGIIKITEKDWFLKKDKQLSFPSHFYKKSEPDFVYRYLYYPGNFNKDFRSWYQLDGIDQDFGIWGHSYHKLMPPSIYFKKQPELFALFEGERNSGSICYTNGRTQEIFKAELKKIIKKNPHAKFFSVSQNDDEVYCQCNRCEKLNKKHGEDRGSHYVFLNDLAKEFPNHNLISLAYLHTSQPPKDLHLVHNLYIIYCPINLNRGISFAEDPRSSDMRATLKNWTEATENLFFWDYTVQFTDYFSAFPNIHTFQKNYDYLKKEGIKGLFIQGSADIPSHFYELRQFLLVNLLQNTEINVDEKTLDFMEMFYGNAAKYVSEYLNLFTKNQIDSNSYLSIYDNPVKQIETFLSPEHMSDYNQIILGAEEIVRKDSKVYSRIRDLRLSLEYTYFQQSKFFGKDQHGMFIKKTNDDDYEIRQNLTKRVEDFTKHLNGKGVYEISEMGLSPDEYYQRWLEIINYANITSEAKKLKINLLTQPSEDFKGKGAYGLVDGVRAYKDYNINWVGWYGNDAEIEIELEGQQVNQIKINFLENQRHWIFPPVSINLFGIKDGQKVKMKTCHFPELIENENIKIISKTFNNLDTNNYSNLILVINNRNLPIWRKRKNKKAMFMLDEIEIY</sequence>
<dbReference type="PANTHER" id="PTHR47406">
    <property type="entry name" value="COAGULATION FACTOR 5/8 TYPE, C-TERMINAL"/>
    <property type="match status" value="1"/>
</dbReference>
<comment type="caution">
    <text evidence="1">The sequence shown here is derived from an EMBL/GenBank/DDBJ whole genome shotgun (WGS) entry which is preliminary data.</text>
</comment>
<dbReference type="PANTHER" id="PTHR47406:SF2">
    <property type="entry name" value="ALPHA GLUCURONIDASE N-TERMINAL DOMAIN-CONTAINING PROTEIN"/>
    <property type="match status" value="1"/>
</dbReference>
<protein>
    <submittedName>
        <fullName evidence="1">DUF4838 domain-containing protein</fullName>
    </submittedName>
</protein>
<reference evidence="2" key="1">
    <citation type="submission" date="2023-07" db="EMBL/GenBank/DDBJ databases">
        <title>Novel species isolated from saline lakes on Tibetan Plateau.</title>
        <authorList>
            <person name="Lu H."/>
        </authorList>
    </citation>
    <scope>NUCLEOTIDE SEQUENCE [LARGE SCALE GENOMIC DNA]</scope>
    <source>
        <strain evidence="2">CAK8W</strain>
    </source>
</reference>
<dbReference type="Proteomes" id="UP001199314">
    <property type="component" value="Unassembled WGS sequence"/>
</dbReference>
<keyword evidence="2" id="KW-1185">Reference proteome</keyword>
<evidence type="ECO:0000313" key="1">
    <source>
        <dbReference type="EMBL" id="MBZ9778440.1"/>
    </source>
</evidence>
<proteinExistence type="predicted"/>
<gene>
    <name evidence="1" type="ORF">LB452_05835</name>
</gene>
<dbReference type="Pfam" id="PF16126">
    <property type="entry name" value="DUF4838"/>
    <property type="match status" value="1"/>
</dbReference>
<dbReference type="EMBL" id="JAIQZE010000004">
    <property type="protein sequence ID" value="MBZ9778440.1"/>
    <property type="molecule type" value="Genomic_DNA"/>
</dbReference>
<dbReference type="RefSeq" id="WP_224460795.1">
    <property type="nucleotide sequence ID" value="NZ_JAIQZE010000004.1"/>
</dbReference>
<evidence type="ECO:0000313" key="2">
    <source>
        <dbReference type="Proteomes" id="UP001199314"/>
    </source>
</evidence>
<accession>A0ABS7XHK4</accession>
<organism evidence="1 2">
    <name type="scientific">Psychroflexus longus</name>
    <dbReference type="NCBI Taxonomy" id="2873596"/>
    <lineage>
        <taxon>Bacteria</taxon>
        <taxon>Pseudomonadati</taxon>
        <taxon>Bacteroidota</taxon>
        <taxon>Flavobacteriia</taxon>
        <taxon>Flavobacteriales</taxon>
        <taxon>Flavobacteriaceae</taxon>
        <taxon>Psychroflexus</taxon>
    </lineage>
</organism>